<evidence type="ECO:0000256" key="5">
    <source>
        <dbReference type="HAMAP-Rule" id="MF_01474"/>
    </source>
</evidence>
<dbReference type="PANTHER" id="PTHR11710">
    <property type="entry name" value="40S RIBOSOMAL PROTEIN S19"/>
    <property type="match status" value="1"/>
</dbReference>
<dbReference type="RefSeq" id="WP_103286578.1">
    <property type="nucleotide sequence ID" value="NZ_LT981265.1"/>
</dbReference>
<evidence type="ECO:0000313" key="7">
    <source>
        <dbReference type="Proteomes" id="UP000236248"/>
    </source>
</evidence>
<gene>
    <name evidence="5 6" type="primary">rps19e</name>
    <name evidence="6" type="ORF">NCAV_1678</name>
</gene>
<dbReference type="KEGG" id="ncv:NCAV_1678"/>
<dbReference type="Gene3D" id="1.10.10.10">
    <property type="entry name" value="Winged helix-like DNA-binding domain superfamily/Winged helix DNA-binding domain"/>
    <property type="match status" value="1"/>
</dbReference>
<dbReference type="NCBIfam" id="NF006811">
    <property type="entry name" value="PRK09333.1"/>
    <property type="match status" value="1"/>
</dbReference>
<reference evidence="7" key="1">
    <citation type="submission" date="2018-01" db="EMBL/GenBank/DDBJ databases">
        <authorList>
            <person name="Kerou L M."/>
        </authorList>
    </citation>
    <scope>NUCLEOTIDE SEQUENCE [LARGE SCALE GENOMIC DNA]</scope>
    <source>
        <strain evidence="7">SCU2</strain>
    </source>
</reference>
<accession>A0A2K5AT81</accession>
<dbReference type="FunFam" id="1.10.10.10:FF:000449">
    <property type="entry name" value="30S ribosomal protein S19e"/>
    <property type="match status" value="1"/>
</dbReference>
<evidence type="ECO:0000256" key="4">
    <source>
        <dbReference type="ARBA" id="ARBA00035143"/>
    </source>
</evidence>
<dbReference type="PANTHER" id="PTHR11710:SF0">
    <property type="entry name" value="40S RIBOSOMAL PROTEIN S19"/>
    <property type="match status" value="1"/>
</dbReference>
<protein>
    <recommendedName>
        <fullName evidence="4 5">Small ribosomal subunit protein eS19</fullName>
    </recommendedName>
</protein>
<comment type="subunit">
    <text evidence="5">Part of the 30S ribosomal subunit.</text>
</comment>
<dbReference type="EMBL" id="LT981265">
    <property type="protein sequence ID" value="SPC34841.1"/>
    <property type="molecule type" value="Genomic_DNA"/>
</dbReference>
<evidence type="ECO:0000313" key="6">
    <source>
        <dbReference type="EMBL" id="SPC34841.1"/>
    </source>
</evidence>
<proteinExistence type="inferred from homology"/>
<dbReference type="GO" id="GO:0000028">
    <property type="term" value="P:ribosomal small subunit assembly"/>
    <property type="evidence" value="ECO:0007669"/>
    <property type="project" value="TreeGrafter"/>
</dbReference>
<comment type="similarity">
    <text evidence="1 5">Belongs to the eukaryotic ribosomal protein eS19 family.</text>
</comment>
<keyword evidence="3 5" id="KW-0687">Ribonucleoprotein</keyword>
<keyword evidence="2 5" id="KW-0689">Ribosomal protein</keyword>
<dbReference type="GO" id="GO:0022627">
    <property type="term" value="C:cytosolic small ribosomal subunit"/>
    <property type="evidence" value="ECO:0007669"/>
    <property type="project" value="TreeGrafter"/>
</dbReference>
<dbReference type="HAMAP" id="MF_01474">
    <property type="entry name" value="Ribosomal_eS19"/>
    <property type="match status" value="1"/>
</dbReference>
<dbReference type="SMART" id="SM01413">
    <property type="entry name" value="Ribosomal_S19e"/>
    <property type="match status" value="1"/>
</dbReference>
<keyword evidence="7" id="KW-1185">Reference proteome</keyword>
<dbReference type="InterPro" id="IPR036388">
    <property type="entry name" value="WH-like_DNA-bd_sf"/>
</dbReference>
<dbReference type="InterPro" id="IPR018277">
    <property type="entry name" value="Ribosomal_eS19_CS"/>
</dbReference>
<evidence type="ECO:0000256" key="3">
    <source>
        <dbReference type="ARBA" id="ARBA00023274"/>
    </source>
</evidence>
<dbReference type="GO" id="GO:0003735">
    <property type="term" value="F:structural constituent of ribosome"/>
    <property type="evidence" value="ECO:0007669"/>
    <property type="project" value="InterPro"/>
</dbReference>
<comment type="function">
    <text evidence="5">May be involved in maturation of the 30S ribosomal subunit.</text>
</comment>
<dbReference type="AlphaFoldDB" id="A0A2K5AT81"/>
<dbReference type="InterPro" id="IPR001266">
    <property type="entry name" value="Ribosomal_eS19"/>
</dbReference>
<name>A0A2K5AT81_9ARCH</name>
<dbReference type="GO" id="GO:0003723">
    <property type="term" value="F:RNA binding"/>
    <property type="evidence" value="ECO:0007669"/>
    <property type="project" value="TreeGrafter"/>
</dbReference>
<dbReference type="InterPro" id="IPR027548">
    <property type="entry name" value="Ribosomal_eS19_archaeal"/>
</dbReference>
<dbReference type="Proteomes" id="UP000236248">
    <property type="component" value="Chromosome NCAV"/>
</dbReference>
<dbReference type="SUPFAM" id="SSF46785">
    <property type="entry name" value="Winged helix' DNA-binding domain"/>
    <property type="match status" value="1"/>
</dbReference>
<dbReference type="Pfam" id="PF01090">
    <property type="entry name" value="Ribosomal_S19e"/>
    <property type="match status" value="1"/>
</dbReference>
<evidence type="ECO:0000256" key="1">
    <source>
        <dbReference type="ARBA" id="ARBA00010014"/>
    </source>
</evidence>
<dbReference type="GeneID" id="41595667"/>
<organism evidence="6 7">
    <name type="scientific">Candidatus Nitrosocaldus cavascurensis</name>
    <dbReference type="NCBI Taxonomy" id="2058097"/>
    <lineage>
        <taxon>Archaea</taxon>
        <taxon>Nitrososphaerota</taxon>
        <taxon>Nitrososphaeria</taxon>
        <taxon>Candidatus Nitrosocaldales</taxon>
        <taxon>Candidatus Nitrosocaldaceae</taxon>
        <taxon>Candidatus Nitrosocaldus</taxon>
    </lineage>
</organism>
<dbReference type="GO" id="GO:0006412">
    <property type="term" value="P:translation"/>
    <property type="evidence" value="ECO:0007669"/>
    <property type="project" value="UniProtKB-UniRule"/>
</dbReference>
<dbReference type="PROSITE" id="PS00628">
    <property type="entry name" value="RIBOSOMAL_S19E"/>
    <property type="match status" value="1"/>
</dbReference>
<dbReference type="InterPro" id="IPR036390">
    <property type="entry name" value="WH_DNA-bd_sf"/>
</dbReference>
<evidence type="ECO:0000256" key="2">
    <source>
        <dbReference type="ARBA" id="ARBA00022980"/>
    </source>
</evidence>
<sequence>MVKAYDVPADRLIARLAATLKQDQNIVPPPWARFVKTGCHAMRLPYDRDWWYVRCASLLRKIYIHGPIGLSDLRSEYGGRQRRGSSPSHHRDAGGAIIRKALHQLEQAGYVMKIHGKGRVLTSKGMSLVDSTANEVFDELVKIMPELSKYA</sequence>